<name>A0A0C2RTA4_9BACL</name>
<organism evidence="1 2">
    <name type="scientific">Jeotgalibacillus alimentarius</name>
    <dbReference type="NCBI Taxonomy" id="135826"/>
    <lineage>
        <taxon>Bacteria</taxon>
        <taxon>Bacillati</taxon>
        <taxon>Bacillota</taxon>
        <taxon>Bacilli</taxon>
        <taxon>Bacillales</taxon>
        <taxon>Caryophanaceae</taxon>
        <taxon>Jeotgalibacillus</taxon>
    </lineage>
</organism>
<sequence length="52" mass="6070">MSANIFSALRMKVYENQKLHVISTGRQKPEQLADIIVSIDTYIFVKKHKYTD</sequence>
<reference evidence="1 2" key="1">
    <citation type="submission" date="2015-01" db="EMBL/GenBank/DDBJ databases">
        <title>Genome sequence of Jeotgalibacillus alimentarius.</title>
        <authorList>
            <person name="Goh K.M."/>
            <person name="Chan K.-G."/>
            <person name="Yaakop A.S."/>
            <person name="Ee R."/>
            <person name="Gan H.M."/>
            <person name="Chan C.S."/>
        </authorList>
    </citation>
    <scope>NUCLEOTIDE SEQUENCE [LARGE SCALE GENOMIC DNA]</scope>
    <source>
        <strain evidence="1 2">YKJ-13</strain>
    </source>
</reference>
<gene>
    <name evidence="1" type="ORF">KP77_04410</name>
</gene>
<accession>A0A0C2RTA4</accession>
<dbReference type="AlphaFoldDB" id="A0A0C2RTA4"/>
<dbReference type="PATRIC" id="fig|135826.4.peg.442"/>
<protein>
    <submittedName>
        <fullName evidence="1">Uncharacterized protein</fullName>
    </submittedName>
</protein>
<dbReference type="STRING" id="135826.KP77_04410"/>
<evidence type="ECO:0000313" key="1">
    <source>
        <dbReference type="EMBL" id="KIL53465.1"/>
    </source>
</evidence>
<dbReference type="EMBL" id="JXRQ01000008">
    <property type="protein sequence ID" value="KIL53465.1"/>
    <property type="molecule type" value="Genomic_DNA"/>
</dbReference>
<keyword evidence="2" id="KW-1185">Reference proteome</keyword>
<dbReference type="Proteomes" id="UP000031950">
    <property type="component" value="Unassembled WGS sequence"/>
</dbReference>
<evidence type="ECO:0000313" key="2">
    <source>
        <dbReference type="Proteomes" id="UP000031950"/>
    </source>
</evidence>
<comment type="caution">
    <text evidence="1">The sequence shown here is derived from an EMBL/GenBank/DDBJ whole genome shotgun (WGS) entry which is preliminary data.</text>
</comment>
<proteinExistence type="predicted"/>